<comment type="caution">
    <text evidence="1">The sequence shown here is derived from an EMBL/GenBank/DDBJ whole genome shotgun (WGS) entry which is preliminary data.</text>
</comment>
<protein>
    <submittedName>
        <fullName evidence="1">Uncharacterized protein</fullName>
    </submittedName>
</protein>
<evidence type="ECO:0000313" key="1">
    <source>
        <dbReference type="EMBL" id="KKK72274.1"/>
    </source>
</evidence>
<feature type="non-terminal residue" evidence="1">
    <location>
        <position position="1"/>
    </location>
</feature>
<reference evidence="1" key="1">
    <citation type="journal article" date="2015" name="Nature">
        <title>Complex archaea that bridge the gap between prokaryotes and eukaryotes.</title>
        <authorList>
            <person name="Spang A."/>
            <person name="Saw J.H."/>
            <person name="Jorgensen S.L."/>
            <person name="Zaremba-Niedzwiedzka K."/>
            <person name="Martijn J."/>
            <person name="Lind A.E."/>
            <person name="van Eijk R."/>
            <person name="Schleper C."/>
            <person name="Guy L."/>
            <person name="Ettema T.J."/>
        </authorList>
    </citation>
    <scope>NUCLEOTIDE SEQUENCE</scope>
</reference>
<proteinExistence type="predicted"/>
<dbReference type="EMBL" id="LAZR01057330">
    <property type="protein sequence ID" value="KKK72274.1"/>
    <property type="molecule type" value="Genomic_DNA"/>
</dbReference>
<accession>A0A0F9A0X1</accession>
<dbReference type="AlphaFoldDB" id="A0A0F9A0X1"/>
<sequence length="61" mass="7129">VVEVNTMRGVNTLDSKEQGKYKNFTIEKTKEQKEKNEVITTQVESRNGNLFMRAEKRKSHT</sequence>
<gene>
    <name evidence="1" type="ORF">LCGC14_2905520</name>
</gene>
<name>A0A0F9A0X1_9ZZZZ</name>
<organism evidence="1">
    <name type="scientific">marine sediment metagenome</name>
    <dbReference type="NCBI Taxonomy" id="412755"/>
    <lineage>
        <taxon>unclassified sequences</taxon>
        <taxon>metagenomes</taxon>
        <taxon>ecological metagenomes</taxon>
    </lineage>
</organism>